<dbReference type="InterPro" id="IPR008952">
    <property type="entry name" value="Tetraspanin_EC2_sf"/>
</dbReference>
<evidence type="ECO:0000256" key="4">
    <source>
        <dbReference type="ARBA" id="ARBA00022989"/>
    </source>
</evidence>
<dbReference type="Gene3D" id="1.10.1450.10">
    <property type="entry name" value="Tetraspanin"/>
    <property type="match status" value="1"/>
</dbReference>
<keyword evidence="7" id="KW-1185">Reference proteome</keyword>
<keyword evidence="3 6" id="KW-0812">Transmembrane</keyword>
<dbReference type="RefSeq" id="XP_015177461.1">
    <property type="nucleotide sequence ID" value="XM_015321975.1"/>
</dbReference>
<organism evidence="7 8">
    <name type="scientific">Polistes dominula</name>
    <name type="common">European paper wasp</name>
    <name type="synonym">Vespa dominula</name>
    <dbReference type="NCBI Taxonomy" id="743375"/>
    <lineage>
        <taxon>Eukaryota</taxon>
        <taxon>Metazoa</taxon>
        <taxon>Ecdysozoa</taxon>
        <taxon>Arthropoda</taxon>
        <taxon>Hexapoda</taxon>
        <taxon>Insecta</taxon>
        <taxon>Pterygota</taxon>
        <taxon>Neoptera</taxon>
        <taxon>Endopterygota</taxon>
        <taxon>Hymenoptera</taxon>
        <taxon>Apocrita</taxon>
        <taxon>Aculeata</taxon>
        <taxon>Vespoidea</taxon>
        <taxon>Vespidae</taxon>
        <taxon>Polistinae</taxon>
        <taxon>Polistini</taxon>
        <taxon>Polistes</taxon>
    </lineage>
</organism>
<reference evidence="8" key="1">
    <citation type="submission" date="2025-08" db="UniProtKB">
        <authorList>
            <consortium name="RefSeq"/>
        </authorList>
    </citation>
    <scope>IDENTIFICATION</scope>
    <source>
        <tissue evidence="8">Whole body</tissue>
    </source>
</reference>
<dbReference type="PIRSF" id="PIRSF002419">
    <property type="entry name" value="Tetraspanin"/>
    <property type="match status" value="1"/>
</dbReference>
<feature type="transmembrane region" description="Helical" evidence="6">
    <location>
        <begin position="26"/>
        <end position="53"/>
    </location>
</feature>
<sequence length="253" mass="27994">MFASSGNIIDTMASMKLSASSKCVKYLMFIFNLAFVMTGIIFLIFGTAIHAVYYNYNHILDNKYLSVPSLMIAIGIIIFFIAFFGCCGAVRENYCMLITFTALLIFIFILELSAGIAGYVLRSDAGEILENKMKATIPTYKNSTEITQFWDEMQQDFKCCGVINSTDWKAKFPDGELPMSCCSNKIGQIGSSACNITVDTVYKQGCEYTFGQYIKAHAVQLGGVGLGIAIVQAVGIWFSIYLARSIRNSYESV</sequence>
<feature type="transmembrane region" description="Helical" evidence="6">
    <location>
        <begin position="65"/>
        <end position="90"/>
    </location>
</feature>
<dbReference type="CDD" id="cd03127">
    <property type="entry name" value="tetraspanin_LEL"/>
    <property type="match status" value="1"/>
</dbReference>
<proteinExistence type="inferred from homology"/>
<accession>A0ABM1IB74</accession>
<dbReference type="InterPro" id="IPR018503">
    <property type="entry name" value="Tetraspanin_CS"/>
</dbReference>
<evidence type="ECO:0000256" key="5">
    <source>
        <dbReference type="ARBA" id="ARBA00023136"/>
    </source>
</evidence>
<evidence type="ECO:0000256" key="2">
    <source>
        <dbReference type="ARBA" id="ARBA00006840"/>
    </source>
</evidence>
<keyword evidence="4 6" id="KW-1133">Transmembrane helix</keyword>
<keyword evidence="5 6" id="KW-0472">Membrane</keyword>
<feature type="transmembrane region" description="Helical" evidence="6">
    <location>
        <begin position="97"/>
        <end position="121"/>
    </location>
</feature>
<dbReference type="InterPro" id="IPR018499">
    <property type="entry name" value="Tetraspanin/Peripherin"/>
</dbReference>
<comment type="similarity">
    <text evidence="2 6">Belongs to the tetraspanin (TM4SF) family.</text>
</comment>
<evidence type="ECO:0000313" key="7">
    <source>
        <dbReference type="Proteomes" id="UP000694924"/>
    </source>
</evidence>
<evidence type="ECO:0000313" key="8">
    <source>
        <dbReference type="RefSeq" id="XP_015177461.1"/>
    </source>
</evidence>
<dbReference type="PANTHER" id="PTHR19282">
    <property type="entry name" value="TETRASPANIN"/>
    <property type="match status" value="1"/>
</dbReference>
<dbReference type="InterPro" id="IPR000301">
    <property type="entry name" value="Tetraspanin_animals"/>
</dbReference>
<dbReference type="GeneID" id="107066918"/>
<feature type="transmembrane region" description="Helical" evidence="6">
    <location>
        <begin position="218"/>
        <end position="243"/>
    </location>
</feature>
<dbReference type="PRINTS" id="PR00259">
    <property type="entry name" value="TMFOUR"/>
</dbReference>
<gene>
    <name evidence="8" type="primary">LOC107066918</name>
</gene>
<dbReference type="Pfam" id="PF00335">
    <property type="entry name" value="Tetraspanin"/>
    <property type="match status" value="1"/>
</dbReference>
<name>A0ABM1IB74_POLDO</name>
<evidence type="ECO:0000256" key="3">
    <source>
        <dbReference type="ARBA" id="ARBA00022692"/>
    </source>
</evidence>
<comment type="subcellular location">
    <subcellularLocation>
        <location evidence="1 6">Membrane</location>
        <topology evidence="1 6">Multi-pass membrane protein</topology>
    </subcellularLocation>
</comment>
<dbReference type="Proteomes" id="UP000694924">
    <property type="component" value="Unplaced"/>
</dbReference>
<dbReference type="PANTHER" id="PTHR19282:SF456">
    <property type="entry name" value="CD63 MOLECULE"/>
    <property type="match status" value="1"/>
</dbReference>
<protein>
    <recommendedName>
        <fullName evidence="6">Tetraspanin</fullName>
    </recommendedName>
</protein>
<evidence type="ECO:0000256" key="6">
    <source>
        <dbReference type="RuleBase" id="RU361218"/>
    </source>
</evidence>
<dbReference type="PROSITE" id="PS00421">
    <property type="entry name" value="TM4_1"/>
    <property type="match status" value="1"/>
</dbReference>
<evidence type="ECO:0000256" key="1">
    <source>
        <dbReference type="ARBA" id="ARBA00004141"/>
    </source>
</evidence>
<dbReference type="SUPFAM" id="SSF48652">
    <property type="entry name" value="Tetraspanin"/>
    <property type="match status" value="1"/>
</dbReference>